<name>A0A0S2DCJ7_LYSEN</name>
<dbReference type="Gene3D" id="3.10.450.50">
    <property type="match status" value="1"/>
</dbReference>
<dbReference type="KEGG" id="lez:GLE_0899"/>
<organism evidence="1 2">
    <name type="scientific">Lysobacter enzymogenes</name>
    <dbReference type="NCBI Taxonomy" id="69"/>
    <lineage>
        <taxon>Bacteria</taxon>
        <taxon>Pseudomonadati</taxon>
        <taxon>Pseudomonadota</taxon>
        <taxon>Gammaproteobacteria</taxon>
        <taxon>Lysobacterales</taxon>
        <taxon>Lysobacteraceae</taxon>
        <taxon>Lysobacter</taxon>
    </lineage>
</organism>
<dbReference type="AlphaFoldDB" id="A0A0S2DCJ7"/>
<reference evidence="1 2" key="1">
    <citation type="submission" date="2015-11" db="EMBL/GenBank/DDBJ databases">
        <title>Genome sequences of Lysobacter enzymogenes strain C3 and Lysobacter antibioticus ATCC 29479.</title>
        <authorList>
            <person name="Kobayashi D.Y."/>
        </authorList>
    </citation>
    <scope>NUCLEOTIDE SEQUENCE [LARGE SCALE GENOMIC DNA]</scope>
    <source>
        <strain evidence="1 2">C3</strain>
    </source>
</reference>
<sequence length="146" mass="16039">MHERHDPFLAALDAYAAAVKAKDVDAFAALYDENVHVFDLWGRWELRGLPAWRAMAQEWFGSLGEDTVVVTHAHAQSQAGTELAYGHALLTYTAYAADGSRLRSLDNRISAALARRGEGWKIVHEHTSAPVDHASGKAMLKRDGAD</sequence>
<proteinExistence type="predicted"/>
<dbReference type="InterPro" id="IPR037401">
    <property type="entry name" value="SnoaL-like"/>
</dbReference>
<dbReference type="PATRIC" id="fig|69.6.peg.888"/>
<evidence type="ECO:0000313" key="1">
    <source>
        <dbReference type="EMBL" id="ALN56257.1"/>
    </source>
</evidence>
<dbReference type="SUPFAM" id="SSF54427">
    <property type="entry name" value="NTF2-like"/>
    <property type="match status" value="1"/>
</dbReference>
<gene>
    <name evidence="1" type="ORF">GLE_0899</name>
</gene>
<dbReference type="EMBL" id="CP013140">
    <property type="protein sequence ID" value="ALN56257.1"/>
    <property type="molecule type" value="Genomic_DNA"/>
</dbReference>
<evidence type="ECO:0000313" key="2">
    <source>
        <dbReference type="Proteomes" id="UP000061569"/>
    </source>
</evidence>
<protein>
    <submittedName>
        <fullName evidence="1">Uncharacterized protein</fullName>
    </submittedName>
</protein>
<accession>A0A0S2DCJ7</accession>
<dbReference type="OrthoDB" id="9812295at2"/>
<dbReference type="Proteomes" id="UP000061569">
    <property type="component" value="Chromosome"/>
</dbReference>
<dbReference type="InterPro" id="IPR032710">
    <property type="entry name" value="NTF2-like_dom_sf"/>
</dbReference>
<dbReference type="Pfam" id="PF13474">
    <property type="entry name" value="SnoaL_3"/>
    <property type="match status" value="1"/>
</dbReference>